<reference evidence="1" key="2">
    <citation type="journal article" date="2022" name="Microbiol. Resour. Announc.">
        <title>Metagenome Sequencing to Explore Phylogenomics of Terrestrial Cyanobacteria.</title>
        <authorList>
            <person name="Ward R.D."/>
            <person name="Stajich J.E."/>
            <person name="Johansen J.R."/>
            <person name="Huntemann M."/>
            <person name="Clum A."/>
            <person name="Foster B."/>
            <person name="Foster B."/>
            <person name="Roux S."/>
            <person name="Palaniappan K."/>
            <person name="Varghese N."/>
            <person name="Mukherjee S."/>
            <person name="Reddy T.B.K."/>
            <person name="Daum C."/>
            <person name="Copeland A."/>
            <person name="Chen I.A."/>
            <person name="Ivanova N.N."/>
            <person name="Kyrpides N.C."/>
            <person name="Shapiro N."/>
            <person name="Eloe-Fadrosh E.A."/>
            <person name="Pietrasiak N."/>
        </authorList>
    </citation>
    <scope>NUCLEOTIDE SEQUENCE</scope>
    <source>
        <strain evidence="1">CPER-KK1</strain>
    </source>
</reference>
<dbReference type="Proteomes" id="UP000753908">
    <property type="component" value="Unassembled WGS sequence"/>
</dbReference>
<dbReference type="EMBL" id="JAHHIF010000099">
    <property type="protein sequence ID" value="MBW4549449.1"/>
    <property type="molecule type" value="Genomic_DNA"/>
</dbReference>
<sequence>MRAIAFYQPLKNAIAVVPADSLVDDISHRTFGLATTEFGVLENDLKHLKPL</sequence>
<evidence type="ECO:0000313" key="1">
    <source>
        <dbReference type="EMBL" id="MBW4549449.1"/>
    </source>
</evidence>
<gene>
    <name evidence="1" type="ORF">KME25_34370</name>
</gene>
<evidence type="ECO:0000313" key="2">
    <source>
        <dbReference type="Proteomes" id="UP000753908"/>
    </source>
</evidence>
<name>A0A951UDT3_9CYAN</name>
<reference evidence="1" key="1">
    <citation type="submission" date="2021-05" db="EMBL/GenBank/DDBJ databases">
        <authorList>
            <person name="Pietrasiak N."/>
            <person name="Ward R."/>
            <person name="Stajich J.E."/>
            <person name="Kurbessoian T."/>
        </authorList>
    </citation>
    <scope>NUCLEOTIDE SEQUENCE</scope>
    <source>
        <strain evidence="1">CPER-KK1</strain>
    </source>
</reference>
<organism evidence="1 2">
    <name type="scientific">Symplocastrum torsivum CPER-KK1</name>
    <dbReference type="NCBI Taxonomy" id="450513"/>
    <lineage>
        <taxon>Bacteria</taxon>
        <taxon>Bacillati</taxon>
        <taxon>Cyanobacteriota</taxon>
        <taxon>Cyanophyceae</taxon>
        <taxon>Oscillatoriophycideae</taxon>
        <taxon>Oscillatoriales</taxon>
        <taxon>Microcoleaceae</taxon>
        <taxon>Symplocastrum</taxon>
    </lineage>
</organism>
<comment type="caution">
    <text evidence="1">The sequence shown here is derived from an EMBL/GenBank/DDBJ whole genome shotgun (WGS) entry which is preliminary data.</text>
</comment>
<dbReference type="AlphaFoldDB" id="A0A951UDT3"/>
<protein>
    <submittedName>
        <fullName evidence="1">Uncharacterized protein</fullName>
    </submittedName>
</protein>
<accession>A0A951UDT3</accession>
<proteinExistence type="predicted"/>